<dbReference type="RefSeq" id="WP_190246900.1">
    <property type="nucleotide sequence ID" value="NZ_CAACXN010000015.1"/>
</dbReference>
<accession>A0A449D7E6</accession>
<protein>
    <submittedName>
        <fullName evidence="2">Uncharacterized protein</fullName>
    </submittedName>
</protein>
<dbReference type="Proteomes" id="UP000386281">
    <property type="component" value="Unassembled WGS sequence"/>
</dbReference>
<dbReference type="EMBL" id="CAACXN010000015">
    <property type="protein sequence ID" value="VEW13555.1"/>
    <property type="molecule type" value="Genomic_DNA"/>
</dbReference>
<dbReference type="AlphaFoldDB" id="A0A449D7E6"/>
<feature type="region of interest" description="Disordered" evidence="1">
    <location>
        <begin position="1"/>
        <end position="103"/>
    </location>
</feature>
<feature type="compositionally biased region" description="Polar residues" evidence="1">
    <location>
        <begin position="85"/>
        <end position="103"/>
    </location>
</feature>
<evidence type="ECO:0000313" key="3">
    <source>
        <dbReference type="Proteomes" id="UP000386281"/>
    </source>
</evidence>
<evidence type="ECO:0000256" key="1">
    <source>
        <dbReference type="SAM" id="MobiDB-lite"/>
    </source>
</evidence>
<proteinExistence type="predicted"/>
<gene>
    <name evidence="2" type="ORF">NCTC12391_01800</name>
</gene>
<name>A0A449D7E6_9MICO</name>
<organism evidence="2 3">
    <name type="scientific">Brevibacterium casei</name>
    <dbReference type="NCBI Taxonomy" id="33889"/>
    <lineage>
        <taxon>Bacteria</taxon>
        <taxon>Bacillati</taxon>
        <taxon>Actinomycetota</taxon>
        <taxon>Actinomycetes</taxon>
        <taxon>Micrococcales</taxon>
        <taxon>Brevibacteriaceae</taxon>
        <taxon>Brevibacterium</taxon>
    </lineage>
</organism>
<sequence length="103" mass="10636">MARPKTTRLSNDTTKPQPTAPGDAPADTWDPKERASSATPDKKAAAEAGHQSVNAVTKVGTVPDKTPTGDRTETYAAVDGAGNPVTVTHNYDTGVTSVESTQA</sequence>
<reference evidence="2 3" key="1">
    <citation type="submission" date="2019-02" db="EMBL/GenBank/DDBJ databases">
        <authorList>
            <consortium name="Pathogen Informatics"/>
        </authorList>
    </citation>
    <scope>NUCLEOTIDE SEQUENCE [LARGE SCALE GENOMIC DNA]</scope>
    <source>
        <strain evidence="2 3">3012STDY7078520</strain>
    </source>
</reference>
<evidence type="ECO:0000313" key="2">
    <source>
        <dbReference type="EMBL" id="VEW13555.1"/>
    </source>
</evidence>
<feature type="compositionally biased region" description="Polar residues" evidence="1">
    <location>
        <begin position="7"/>
        <end position="17"/>
    </location>
</feature>
<feature type="compositionally biased region" description="Basic and acidic residues" evidence="1">
    <location>
        <begin position="29"/>
        <end position="45"/>
    </location>
</feature>